<dbReference type="Pfam" id="PF25876">
    <property type="entry name" value="HH_MFP_RND"/>
    <property type="match status" value="1"/>
</dbReference>
<evidence type="ECO:0000259" key="4">
    <source>
        <dbReference type="Pfam" id="PF25917"/>
    </source>
</evidence>
<reference evidence="6 7" key="1">
    <citation type="submission" date="2018-11" db="EMBL/GenBank/DDBJ databases">
        <title>Genome sequencing of Lautropia sp. KCOM 2505 (= ChDC F240).</title>
        <authorList>
            <person name="Kook J.-K."/>
            <person name="Park S.-N."/>
            <person name="Lim Y.K."/>
        </authorList>
    </citation>
    <scope>NUCLEOTIDE SEQUENCE [LARGE SCALE GENOMIC DNA]</scope>
    <source>
        <strain evidence="6 7">KCOM 2505</strain>
    </source>
</reference>
<dbReference type="NCBIfam" id="TIGR01730">
    <property type="entry name" value="RND_mfp"/>
    <property type="match status" value="1"/>
</dbReference>
<keyword evidence="7" id="KW-1185">Reference proteome</keyword>
<dbReference type="SUPFAM" id="SSF111369">
    <property type="entry name" value="HlyD-like secretion proteins"/>
    <property type="match status" value="1"/>
</dbReference>
<sequence>MYQHSLHVLNHVVPMWRAILFGTFIGAVFAALAGCDHQPETASGAIPVRVVVAQPGSMEGAGITFSGTLVPRVESQLAFRVPGRIVERRADVGATVARGDVLARLDDTPFKLAIKESQADLAQARATLARVQRDVGRNRALARSGAIAGADFDALQTQRIQARAQVRAAQSRLDRARNDLAYATLTAPAAGTIADVAAEAGQVVAVGTPVLRLAHTGEQEVQVDVSESRIGQLTQAQVATVRLLSLPGVELTGIVREVASVADGATRTYRVRVALPELPEAACLGMTASVRFKGAAGTHVQLPISALFQQGEQPAVWVLPDDATQLELRPIMLAAMGTDTIAVARGVAPGERVVVAGVHRLDANVAVRVWDGRLP</sequence>
<feature type="domain" description="Multidrug resistance protein MdtA-like alpha-helical hairpin" evidence="3">
    <location>
        <begin position="115"/>
        <end position="183"/>
    </location>
</feature>
<dbReference type="GO" id="GO:0015562">
    <property type="term" value="F:efflux transmembrane transporter activity"/>
    <property type="evidence" value="ECO:0007669"/>
    <property type="project" value="TreeGrafter"/>
</dbReference>
<dbReference type="InterPro" id="IPR058624">
    <property type="entry name" value="MdtA-like_HH"/>
</dbReference>
<gene>
    <name evidence="6" type="ORF">EHV23_13620</name>
</gene>
<evidence type="ECO:0000259" key="3">
    <source>
        <dbReference type="Pfam" id="PF25876"/>
    </source>
</evidence>
<evidence type="ECO:0000313" key="7">
    <source>
        <dbReference type="Proteomes" id="UP000270261"/>
    </source>
</evidence>
<feature type="domain" description="CusB-like beta-barrel" evidence="5">
    <location>
        <begin position="221"/>
        <end position="295"/>
    </location>
</feature>
<feature type="domain" description="Multidrug resistance protein MdtA-like barrel-sandwich hybrid" evidence="4">
    <location>
        <begin position="80"/>
        <end position="208"/>
    </location>
</feature>
<dbReference type="PANTHER" id="PTHR30469">
    <property type="entry name" value="MULTIDRUG RESISTANCE PROTEIN MDTA"/>
    <property type="match status" value="1"/>
</dbReference>
<evidence type="ECO:0000256" key="2">
    <source>
        <dbReference type="SAM" id="Coils"/>
    </source>
</evidence>
<evidence type="ECO:0000259" key="5">
    <source>
        <dbReference type="Pfam" id="PF25954"/>
    </source>
</evidence>
<comment type="caution">
    <text evidence="6">The sequence shown here is derived from an EMBL/GenBank/DDBJ whole genome shotgun (WGS) entry which is preliminary data.</text>
</comment>
<dbReference type="InterPro" id="IPR058792">
    <property type="entry name" value="Beta-barrel_RND_2"/>
</dbReference>
<organism evidence="6 7">
    <name type="scientific">Lautropia dentalis</name>
    <dbReference type="NCBI Taxonomy" id="2490857"/>
    <lineage>
        <taxon>Bacteria</taxon>
        <taxon>Pseudomonadati</taxon>
        <taxon>Pseudomonadota</taxon>
        <taxon>Betaproteobacteria</taxon>
        <taxon>Burkholderiales</taxon>
        <taxon>Burkholderiaceae</taxon>
        <taxon>Lautropia</taxon>
    </lineage>
</organism>
<dbReference type="GO" id="GO:1990281">
    <property type="term" value="C:efflux pump complex"/>
    <property type="evidence" value="ECO:0007669"/>
    <property type="project" value="TreeGrafter"/>
</dbReference>
<dbReference type="InterPro" id="IPR058625">
    <property type="entry name" value="MdtA-like_BSH"/>
</dbReference>
<dbReference type="OrthoDB" id="9806939at2"/>
<protein>
    <submittedName>
        <fullName evidence="6">Efflux RND transporter periplasmic adaptor subunit</fullName>
    </submittedName>
</protein>
<proteinExistence type="inferred from homology"/>
<dbReference type="Gene3D" id="2.40.50.100">
    <property type="match status" value="1"/>
</dbReference>
<dbReference type="PANTHER" id="PTHR30469:SF18">
    <property type="entry name" value="RESISTANCE-NODULATION-CELL DIVISION (RND) EFFLUX MEMBRANE FUSION PROTEIN-RELATED"/>
    <property type="match status" value="1"/>
</dbReference>
<keyword evidence="2" id="KW-0175">Coiled coil</keyword>
<dbReference type="EMBL" id="RRUE01000002">
    <property type="protein sequence ID" value="RRN44352.1"/>
    <property type="molecule type" value="Genomic_DNA"/>
</dbReference>
<feature type="coiled-coil region" evidence="2">
    <location>
        <begin position="114"/>
        <end position="179"/>
    </location>
</feature>
<dbReference type="InterPro" id="IPR006143">
    <property type="entry name" value="RND_pump_MFP"/>
</dbReference>
<dbReference type="Gene3D" id="2.40.420.20">
    <property type="match status" value="1"/>
</dbReference>
<dbReference type="Gene3D" id="1.10.287.470">
    <property type="entry name" value="Helix hairpin bin"/>
    <property type="match status" value="1"/>
</dbReference>
<dbReference type="RefSeq" id="WP_125096547.1">
    <property type="nucleotide sequence ID" value="NZ_RRUE01000002.1"/>
</dbReference>
<dbReference type="Proteomes" id="UP000270261">
    <property type="component" value="Unassembled WGS sequence"/>
</dbReference>
<name>A0A426FNR8_9BURK</name>
<comment type="similarity">
    <text evidence="1">Belongs to the membrane fusion protein (MFP) (TC 8.A.1) family.</text>
</comment>
<evidence type="ECO:0000256" key="1">
    <source>
        <dbReference type="ARBA" id="ARBA00009477"/>
    </source>
</evidence>
<evidence type="ECO:0000313" key="6">
    <source>
        <dbReference type="EMBL" id="RRN44352.1"/>
    </source>
</evidence>
<dbReference type="AlphaFoldDB" id="A0A426FNR8"/>
<dbReference type="Pfam" id="PF25954">
    <property type="entry name" value="Beta-barrel_RND_2"/>
    <property type="match status" value="1"/>
</dbReference>
<dbReference type="Gene3D" id="2.40.30.170">
    <property type="match status" value="1"/>
</dbReference>
<accession>A0A426FNR8</accession>
<dbReference type="Pfam" id="PF25917">
    <property type="entry name" value="BSH_RND"/>
    <property type="match status" value="1"/>
</dbReference>